<comment type="similarity">
    <text evidence="2 6 7">Belongs to the bacterial ribosomal protein bL19 family.</text>
</comment>
<dbReference type="InterPro" id="IPR038657">
    <property type="entry name" value="Ribosomal_bL19_sf"/>
</dbReference>
<evidence type="ECO:0000256" key="4">
    <source>
        <dbReference type="ARBA" id="ARBA00023274"/>
    </source>
</evidence>
<comment type="function">
    <text evidence="1 6 7">This protein is located at the 30S-50S ribosomal subunit interface and may play a role in the structure and function of the aminoacyl-tRNA binding site.</text>
</comment>
<name>A0AA48KXB1_9FIRM</name>
<dbReference type="PIRSF" id="PIRSF002191">
    <property type="entry name" value="Ribosomal_L19"/>
    <property type="match status" value="1"/>
</dbReference>
<dbReference type="GO" id="GO:0022625">
    <property type="term" value="C:cytosolic large ribosomal subunit"/>
    <property type="evidence" value="ECO:0007669"/>
    <property type="project" value="TreeGrafter"/>
</dbReference>
<dbReference type="PROSITE" id="PS01015">
    <property type="entry name" value="RIBOSOMAL_L19"/>
    <property type="match status" value="1"/>
</dbReference>
<dbReference type="GO" id="GO:0006412">
    <property type="term" value="P:translation"/>
    <property type="evidence" value="ECO:0007669"/>
    <property type="project" value="UniProtKB-UniRule"/>
</dbReference>
<dbReference type="Pfam" id="PF01245">
    <property type="entry name" value="Ribosomal_L19"/>
    <property type="match status" value="1"/>
</dbReference>
<dbReference type="NCBIfam" id="TIGR01024">
    <property type="entry name" value="rplS_bact"/>
    <property type="match status" value="1"/>
</dbReference>
<protein>
    <recommendedName>
        <fullName evidence="5 6">Large ribosomal subunit protein bL19</fullName>
    </recommendedName>
</protein>
<dbReference type="SUPFAM" id="SSF50104">
    <property type="entry name" value="Translation proteins SH3-like domain"/>
    <property type="match status" value="1"/>
</dbReference>
<evidence type="ECO:0000256" key="3">
    <source>
        <dbReference type="ARBA" id="ARBA00022980"/>
    </source>
</evidence>
<dbReference type="InterPro" id="IPR018257">
    <property type="entry name" value="Ribosomal_bL19_CS"/>
</dbReference>
<keyword evidence="4 6" id="KW-0687">Ribonucleoprotein</keyword>
<evidence type="ECO:0000313" key="8">
    <source>
        <dbReference type="EMBL" id="BED92218.1"/>
    </source>
</evidence>
<sequence>MNTICSNFVKDLIKENKNCNFCVGDTVCVNVRIREGEKIRVQAFEGVVISRKGSGISENFTVRKIAHGVGVERIFPLNCSSVESIKIVSKGKVRRAKLYYLRNKFGKKGKIKRDLAVKVK</sequence>
<keyword evidence="3 6" id="KW-0689">Ribosomal protein</keyword>
<dbReference type="Gene3D" id="2.30.30.790">
    <property type="match status" value="1"/>
</dbReference>
<dbReference type="InterPro" id="IPR008991">
    <property type="entry name" value="Translation_prot_SH3-like_sf"/>
</dbReference>
<reference evidence="8" key="1">
    <citation type="journal article" date="2023" name="ISME J.">
        <title>Emergence of putative energy parasites within Clostridia revealed by genome analysis of a novel endosymbiotic clade.</title>
        <authorList>
            <person name="Takahashi K."/>
            <person name="Kuwahara H."/>
            <person name="Horikawa Y."/>
            <person name="Izawa K."/>
            <person name="Kato D."/>
            <person name="Inagaki T."/>
            <person name="Yuki M."/>
            <person name="Ohkuma M."/>
            <person name="Hongoh Y."/>
        </authorList>
    </citation>
    <scope>NUCLEOTIDE SEQUENCE</scope>
    <source>
        <strain evidence="8">CfP3-15</strain>
    </source>
</reference>
<dbReference type="Proteomes" id="UP001337580">
    <property type="component" value="Chromosome"/>
</dbReference>
<evidence type="ECO:0000256" key="7">
    <source>
        <dbReference type="RuleBase" id="RU000559"/>
    </source>
</evidence>
<dbReference type="EMBL" id="AP027924">
    <property type="protein sequence ID" value="BED92218.1"/>
    <property type="molecule type" value="Genomic_DNA"/>
</dbReference>
<dbReference type="GO" id="GO:0003735">
    <property type="term" value="F:structural constituent of ribosome"/>
    <property type="evidence" value="ECO:0007669"/>
    <property type="project" value="InterPro"/>
</dbReference>
<evidence type="ECO:0000256" key="1">
    <source>
        <dbReference type="ARBA" id="ARBA00002349"/>
    </source>
</evidence>
<evidence type="ECO:0000256" key="5">
    <source>
        <dbReference type="ARBA" id="ARBA00035171"/>
    </source>
</evidence>
<organism evidence="8">
    <name type="scientific">Candidatus Improbicoccus pseudotrichonymphae</name>
    <dbReference type="NCBI Taxonomy" id="3033792"/>
    <lineage>
        <taxon>Bacteria</taxon>
        <taxon>Bacillati</taxon>
        <taxon>Bacillota</taxon>
        <taxon>Clostridia</taxon>
        <taxon>Candidatus Improbicoccus</taxon>
    </lineage>
</organism>
<dbReference type="PANTHER" id="PTHR15680:SF9">
    <property type="entry name" value="LARGE RIBOSOMAL SUBUNIT PROTEIN BL19M"/>
    <property type="match status" value="1"/>
</dbReference>
<dbReference type="HAMAP" id="MF_00402">
    <property type="entry name" value="Ribosomal_bL19"/>
    <property type="match status" value="1"/>
</dbReference>
<dbReference type="AlphaFoldDB" id="A0AA48KXB1"/>
<dbReference type="KEGG" id="ips:CfP315_0821"/>
<gene>
    <name evidence="6" type="primary">rplS</name>
    <name evidence="8" type="ORF">CfP315_0821</name>
</gene>
<dbReference type="PANTHER" id="PTHR15680">
    <property type="entry name" value="RIBOSOMAL PROTEIN L19"/>
    <property type="match status" value="1"/>
</dbReference>
<dbReference type="InterPro" id="IPR001857">
    <property type="entry name" value="Ribosomal_bL19"/>
</dbReference>
<accession>A0AA48KXB1</accession>
<evidence type="ECO:0000256" key="6">
    <source>
        <dbReference type="HAMAP-Rule" id="MF_00402"/>
    </source>
</evidence>
<proteinExistence type="inferred from homology"/>
<dbReference type="PRINTS" id="PR00061">
    <property type="entry name" value="RIBOSOMALL19"/>
</dbReference>
<evidence type="ECO:0000256" key="2">
    <source>
        <dbReference type="ARBA" id="ARBA00005781"/>
    </source>
</evidence>